<accession>A0ACC2B221</accession>
<dbReference type="Proteomes" id="UP001162992">
    <property type="component" value="Chromosome 18"/>
</dbReference>
<keyword evidence="2" id="KW-1185">Reference proteome</keyword>
<proteinExistence type="predicted"/>
<sequence length="1075" mass="121262">MSSAAVQRLQRDLQEVLQNPLASVVGLPLESDILQWHVNVRPEEESLLGDAPFHLILVFSDSYPKTGPMIKVLSPLPHPNVSRRQDGSWQLSLWDCIPGFQGWTSAYSVQSVLLQLQTFLLDEDLQYDVSKVTMERALQLARSAKCKICPHDASLQFFPKFHTSEDIKLCMQRRKKLQVSRPLICPLSQPLLSSGKPAKFEGKSSLFLSNAMKLSSSQVPDSQAQSAPENGAHPTPEIDGWRQPKGRQAIKQKTSIAEQNSEFSDSQAHPTTENDGWQQVQGRRGGKERRSTGDRNFDDFSSRKEHRLETNDAGKVLQVDTASSVKERCIEDAMPLHNMCFTRNVQTKAGKKNSARSENSATVTSSQLVSIAVPPLGSWPRAKLRLGTSNAEKKSTGKCHQTEKNKEEGAKVVITDMNSSEKSGAVAVMGDSKNLKEEEGFKDAIEELAGLDKPSASMGYFGLLPAEALTTILCQLSLKDLSFLSMTCQGMKEACEDGVLWRELMHLHFPAAGLTAATLEDWKHAYALEQSSIIGSLQCFYTRRTFEEDILGFPISFTRNPRTGAIDYIDVSVDLLSEVAYVKYGVRTTANNNKFDLLLPIYINQEHFDRAIPLLKKTAIALCPDWKSDKFHPGMVIDFMPKLLNTMVVLLSDKGIAASERATDGYCMLHRLFLALCDKFQLWQEAEGKVLKFKEMDQARRKQECPSLGNFITLLSVCSSQQASWQELVRPWISETFDRAVIWACKSHPELVDKYKVDPRNEGADEEMLQATLQAHKISLRLAMFHAGFLRLIARPEAVSLQKVAATYDSLYGMPSLSLKRRFQSYVTNVISNHSWPYFFQVVGLQCPTKENLTKWLRQNWLNSLSKGYHTKKTDFSFIQRSGISKVLLKGESYTAPPNMKTVMMLEHWRYKTDIQFLDASCLLYDFSGKLVEIVDYHRTSSLSRAVTHSGDIIDYEKKEGTHRINIFLEKLPEIVKELYFTMSGWAGAKIKDIRLPFVQLKDIETDMELCEYHFEGRSTGDHRCVVMCRMYRSELSKAARWQVEAIGHLGQGAADNYGPILSYIEGRNEKTQKS</sequence>
<comment type="caution">
    <text evidence="1">The sequence shown here is derived from an EMBL/GenBank/DDBJ whole genome shotgun (WGS) entry which is preliminary data.</text>
</comment>
<protein>
    <submittedName>
        <fullName evidence="1">Uncharacterized protein</fullName>
    </submittedName>
</protein>
<gene>
    <name evidence="1" type="ORF">O6H91_18G063500</name>
</gene>
<name>A0ACC2B221_DIPCM</name>
<evidence type="ECO:0000313" key="2">
    <source>
        <dbReference type="Proteomes" id="UP001162992"/>
    </source>
</evidence>
<reference evidence="2" key="1">
    <citation type="journal article" date="2024" name="Proc. Natl. Acad. Sci. U.S.A.">
        <title>Extraordinary preservation of gene collinearity over three hundred million years revealed in homosporous lycophytes.</title>
        <authorList>
            <person name="Li C."/>
            <person name="Wickell D."/>
            <person name="Kuo L.Y."/>
            <person name="Chen X."/>
            <person name="Nie B."/>
            <person name="Liao X."/>
            <person name="Peng D."/>
            <person name="Ji J."/>
            <person name="Jenkins J."/>
            <person name="Williams M."/>
            <person name="Shu S."/>
            <person name="Plott C."/>
            <person name="Barry K."/>
            <person name="Rajasekar S."/>
            <person name="Grimwood J."/>
            <person name="Han X."/>
            <person name="Sun S."/>
            <person name="Hou Z."/>
            <person name="He W."/>
            <person name="Dai G."/>
            <person name="Sun C."/>
            <person name="Schmutz J."/>
            <person name="Leebens-Mack J.H."/>
            <person name="Li F.W."/>
            <person name="Wang L."/>
        </authorList>
    </citation>
    <scope>NUCLEOTIDE SEQUENCE [LARGE SCALE GENOMIC DNA]</scope>
    <source>
        <strain evidence="2">cv. PW_Plant_1</strain>
    </source>
</reference>
<evidence type="ECO:0000313" key="1">
    <source>
        <dbReference type="EMBL" id="KAJ7523810.1"/>
    </source>
</evidence>
<organism evidence="1 2">
    <name type="scientific">Diphasiastrum complanatum</name>
    <name type="common">Issler's clubmoss</name>
    <name type="synonym">Lycopodium complanatum</name>
    <dbReference type="NCBI Taxonomy" id="34168"/>
    <lineage>
        <taxon>Eukaryota</taxon>
        <taxon>Viridiplantae</taxon>
        <taxon>Streptophyta</taxon>
        <taxon>Embryophyta</taxon>
        <taxon>Tracheophyta</taxon>
        <taxon>Lycopodiopsida</taxon>
        <taxon>Lycopodiales</taxon>
        <taxon>Lycopodiaceae</taxon>
        <taxon>Lycopodioideae</taxon>
        <taxon>Diphasiastrum</taxon>
    </lineage>
</organism>
<dbReference type="EMBL" id="CM055109">
    <property type="protein sequence ID" value="KAJ7523810.1"/>
    <property type="molecule type" value="Genomic_DNA"/>
</dbReference>